<dbReference type="EMBL" id="JAHQCW010000054">
    <property type="protein sequence ID" value="MBU9739269.1"/>
    <property type="molecule type" value="Genomic_DNA"/>
</dbReference>
<gene>
    <name evidence="2" type="ORF">KTH89_22310</name>
</gene>
<sequence>MFQINDVIVYENGGVCRIKDIGVPEFLHTDIQYYTMQPVCDMGRTIYVKTKDNKAYMRTVVSRDEAEEYLTELPAMPDLYNEDDKIRDKEFGKILKSCECARCFRMYKGISNAQNRKISSGKKLNMNDDRYLHKVEELLSAEYSVVFHISLDQAKEKISSALQ</sequence>
<dbReference type="InterPro" id="IPR042215">
    <property type="entry name" value="CarD-like_C"/>
</dbReference>
<dbReference type="InterPro" id="IPR003711">
    <property type="entry name" value="CarD-like/TRCF_RID"/>
</dbReference>
<evidence type="ECO:0000313" key="3">
    <source>
        <dbReference type="Proteomes" id="UP000712157"/>
    </source>
</evidence>
<dbReference type="AlphaFoldDB" id="A0A949K3T7"/>
<name>A0A949K3T7_9FIRM</name>
<dbReference type="RefSeq" id="WP_158343191.1">
    <property type="nucleotide sequence ID" value="NZ_JAHQCW010000054.1"/>
</dbReference>
<dbReference type="SUPFAM" id="SSF141259">
    <property type="entry name" value="CarD-like"/>
    <property type="match status" value="1"/>
</dbReference>
<accession>A0A949K3T7</accession>
<evidence type="ECO:0000259" key="1">
    <source>
        <dbReference type="Pfam" id="PF02559"/>
    </source>
</evidence>
<keyword evidence="3" id="KW-1185">Reference proteome</keyword>
<protein>
    <recommendedName>
        <fullName evidence="1">CarD-like/TRCF RNAP-interacting domain-containing protein</fullName>
    </recommendedName>
</protein>
<dbReference type="Proteomes" id="UP000712157">
    <property type="component" value="Unassembled WGS sequence"/>
</dbReference>
<feature type="domain" description="CarD-like/TRCF RNAP-interacting" evidence="1">
    <location>
        <begin position="2"/>
        <end position="60"/>
    </location>
</feature>
<dbReference type="InterPro" id="IPR036101">
    <property type="entry name" value="CarD-like/TRCF_RID_sf"/>
</dbReference>
<organism evidence="2 3">
    <name type="scientific">Diplocloster agilis</name>
    <dbReference type="NCBI Taxonomy" id="2850323"/>
    <lineage>
        <taxon>Bacteria</taxon>
        <taxon>Bacillati</taxon>
        <taxon>Bacillota</taxon>
        <taxon>Clostridia</taxon>
        <taxon>Lachnospirales</taxon>
        <taxon>Lachnospiraceae</taxon>
        <taxon>Diplocloster</taxon>
    </lineage>
</organism>
<dbReference type="Gene3D" id="1.20.58.1290">
    <property type="entry name" value="CarD-like, C-terminal domain"/>
    <property type="match status" value="1"/>
</dbReference>
<evidence type="ECO:0000313" key="2">
    <source>
        <dbReference type="EMBL" id="MBU9739269.1"/>
    </source>
</evidence>
<comment type="caution">
    <text evidence="2">The sequence shown here is derived from an EMBL/GenBank/DDBJ whole genome shotgun (WGS) entry which is preliminary data.</text>
</comment>
<reference evidence="2" key="1">
    <citation type="submission" date="2021-06" db="EMBL/GenBank/DDBJ databases">
        <title>Description of novel taxa of the family Lachnospiraceae.</title>
        <authorList>
            <person name="Chaplin A.V."/>
            <person name="Sokolova S.R."/>
            <person name="Pikina A.P."/>
            <person name="Korzhanova M."/>
            <person name="Belova V."/>
            <person name="Korostin D."/>
            <person name="Efimov B.A."/>
        </authorList>
    </citation>
    <scope>NUCLEOTIDE SEQUENCE</scope>
    <source>
        <strain evidence="2">ASD5720</strain>
    </source>
</reference>
<dbReference type="Gene3D" id="2.40.10.170">
    <property type="match status" value="1"/>
</dbReference>
<proteinExistence type="predicted"/>
<dbReference type="Pfam" id="PF02559">
    <property type="entry name" value="CarD_TRCF_RID"/>
    <property type="match status" value="1"/>
</dbReference>